<dbReference type="InterPro" id="IPR000015">
    <property type="entry name" value="Fimb_usher"/>
</dbReference>
<sequence length="801" mass="83787">MHRAGMRGSRILALGCGMALAASATAQGNTAMQASGSATPTATARPQHPDGALPEAGTGDIYLEAVINGASTQTIARFRLHDGRLSATVDELRAIGIRTDDLRPDAQGLIALDGVPGLRYAYDARTQQAQFTLDDTRRVPNVLSFQTQARVAPTSGTGLVVNYDAYLQPTTLGAAGTSLGLFSEQRFFHPGGVLANSGVGTFDATTHRYTRLDTNWSHSDAERLTTLSLGDTVSASLTWSRSVRLGGIQWRRNFALRPDLVTYPLPVLGGSAAVPTAVDLYVNSVRQFTGQVGSGPFVLNNAPAITGAGQAVIVVKDALGRDVVTSVPLYVDTRLLSAGLVDYAIEAGFLRNNYGTRSFDYGSSPALSTSLRYGLTGTLTLEGHMEATRGVANAGTGALIRLGQGGVLSGAGAFSQGGGQTGAQGTLGYQYRTPGLNVDVLGTRTFGTYQDLASAAGSPFFRSLLRTTVSVPAGRSGSVAASYIGVSDPLTGASRIVSLSYSTQLGRDFSIAASAYQDLAERRARGVLMTITMALGSNTSTAASVGIDRGRASATVSAVRTPDYAGGLGWQLQANQSAGDRRSLAQLNYRGRYGDAFAAAQEINGQTSTALDLAGSLVFMDGTVLPGRRINDGFALVSTEGVPNVPVTYENRLMGRTNASGHLLVPDLVSYENNHVAVDPLVLPVNAKLATSAVTIAPTDRSGVLARFRIETFRGAQLRLVDAKGQPLPAGSTATLEQTQQRYPIGYDGLAFIDALQDQNTLRVDDAGPPCTVQFAYPSGAGALPTLGPLRCVPLIREAQP</sequence>
<dbReference type="GO" id="GO:0009297">
    <property type="term" value="P:pilus assembly"/>
    <property type="evidence" value="ECO:0007669"/>
    <property type="project" value="InterPro"/>
</dbReference>
<protein>
    <submittedName>
        <fullName evidence="4">Fimbria/pilus outer membrane usher protein</fullName>
    </submittedName>
</protein>
<dbReference type="Gene3D" id="2.60.40.2610">
    <property type="entry name" value="Outer membrane usher protein FimD, plug domain"/>
    <property type="match status" value="1"/>
</dbReference>
<dbReference type="Pfam" id="PF13953">
    <property type="entry name" value="PapC_C"/>
    <property type="match status" value="1"/>
</dbReference>
<reference evidence="4 5" key="1">
    <citation type="submission" date="2019-11" db="EMBL/GenBank/DDBJ databases">
        <title>Phenotypic characterization of an OXA-22 and OXA-60 co-producing Ralstonia pickettii clinical strain.</title>
        <authorList>
            <person name="He F."/>
        </authorList>
    </citation>
    <scope>NUCLEOTIDE SEQUENCE [LARGE SCALE GENOMIC DNA]</scope>
    <source>
        <strain evidence="4 5">PSLESD1</strain>
    </source>
</reference>
<dbReference type="PANTHER" id="PTHR30451">
    <property type="entry name" value="OUTER MEMBRANE USHER PROTEIN"/>
    <property type="match status" value="1"/>
</dbReference>
<dbReference type="InterPro" id="IPR043142">
    <property type="entry name" value="PapC-like_C_sf"/>
</dbReference>
<dbReference type="Proteomes" id="UP000441032">
    <property type="component" value="Unassembled WGS sequence"/>
</dbReference>
<proteinExistence type="predicted"/>
<name>A0A7X2HIQ4_RALPI</name>
<gene>
    <name evidence="4" type="ORF">GJQ57_01155</name>
</gene>
<feature type="compositionally biased region" description="Polar residues" evidence="1">
    <location>
        <begin position="31"/>
        <end position="44"/>
    </location>
</feature>
<dbReference type="Gene3D" id="2.60.40.3110">
    <property type="match status" value="1"/>
</dbReference>
<dbReference type="InterPro" id="IPR025949">
    <property type="entry name" value="PapC-like_C"/>
</dbReference>
<evidence type="ECO:0000256" key="1">
    <source>
        <dbReference type="SAM" id="MobiDB-lite"/>
    </source>
</evidence>
<evidence type="ECO:0000256" key="2">
    <source>
        <dbReference type="SAM" id="SignalP"/>
    </source>
</evidence>
<keyword evidence="2" id="KW-0732">Signal</keyword>
<feature type="signal peptide" evidence="2">
    <location>
        <begin position="1"/>
        <end position="26"/>
    </location>
</feature>
<dbReference type="AlphaFoldDB" id="A0A7X2HIQ4"/>
<dbReference type="GO" id="GO:0015473">
    <property type="term" value="F:fimbrial usher porin activity"/>
    <property type="evidence" value="ECO:0007669"/>
    <property type="project" value="InterPro"/>
</dbReference>
<dbReference type="InterPro" id="IPR042186">
    <property type="entry name" value="FimD_plug_dom"/>
</dbReference>
<evidence type="ECO:0000313" key="4">
    <source>
        <dbReference type="EMBL" id="MRS97252.1"/>
    </source>
</evidence>
<feature type="domain" description="PapC-like C-terminal" evidence="3">
    <location>
        <begin position="718"/>
        <end position="778"/>
    </location>
</feature>
<feature type="chain" id="PRO_5031457656" evidence="2">
    <location>
        <begin position="27"/>
        <end position="801"/>
    </location>
</feature>
<evidence type="ECO:0000259" key="3">
    <source>
        <dbReference type="Pfam" id="PF13953"/>
    </source>
</evidence>
<feature type="region of interest" description="Disordered" evidence="1">
    <location>
        <begin position="31"/>
        <end position="55"/>
    </location>
</feature>
<evidence type="ECO:0000313" key="5">
    <source>
        <dbReference type="Proteomes" id="UP000441032"/>
    </source>
</evidence>
<dbReference type="Pfam" id="PF00577">
    <property type="entry name" value="Usher"/>
    <property type="match status" value="2"/>
</dbReference>
<comment type="caution">
    <text evidence="4">The sequence shown here is derived from an EMBL/GenBank/DDBJ whole genome shotgun (WGS) entry which is preliminary data.</text>
</comment>
<organism evidence="4 5">
    <name type="scientific">Ralstonia pickettii</name>
    <name type="common">Burkholderia pickettii</name>
    <dbReference type="NCBI Taxonomy" id="329"/>
    <lineage>
        <taxon>Bacteria</taxon>
        <taxon>Pseudomonadati</taxon>
        <taxon>Pseudomonadota</taxon>
        <taxon>Betaproteobacteria</taxon>
        <taxon>Burkholderiales</taxon>
        <taxon>Burkholderiaceae</taxon>
        <taxon>Ralstonia</taxon>
    </lineage>
</organism>
<dbReference type="Gene3D" id="2.60.40.2070">
    <property type="match status" value="1"/>
</dbReference>
<dbReference type="GO" id="GO:0009279">
    <property type="term" value="C:cell outer membrane"/>
    <property type="evidence" value="ECO:0007669"/>
    <property type="project" value="TreeGrafter"/>
</dbReference>
<accession>A0A7X2HIQ4</accession>
<dbReference type="EMBL" id="WJYN01000001">
    <property type="protein sequence ID" value="MRS97252.1"/>
    <property type="molecule type" value="Genomic_DNA"/>
</dbReference>
<dbReference type="PANTHER" id="PTHR30451:SF5">
    <property type="entry name" value="SLR0019 PROTEIN"/>
    <property type="match status" value="1"/>
</dbReference>